<name>A0A5C3L621_COPMA</name>
<evidence type="ECO:0000256" key="1">
    <source>
        <dbReference type="SAM" id="MobiDB-lite"/>
    </source>
</evidence>
<dbReference type="Proteomes" id="UP000307440">
    <property type="component" value="Unassembled WGS sequence"/>
</dbReference>
<dbReference type="EMBL" id="ML210158">
    <property type="protein sequence ID" value="TFK28190.1"/>
    <property type="molecule type" value="Genomic_DNA"/>
</dbReference>
<keyword evidence="3" id="KW-1185">Reference proteome</keyword>
<dbReference type="AlphaFoldDB" id="A0A5C3L621"/>
<accession>A0A5C3L621</accession>
<feature type="compositionally biased region" description="Polar residues" evidence="1">
    <location>
        <begin position="56"/>
        <end position="76"/>
    </location>
</feature>
<sequence>MPGALFPVSPSPDADDDTSDTSPSKQRHVRFDGTSPSNPVDLTDDEPGPSQRRKISSTPTKVQAQPITNCSPSIRTAVSRFKTKEADSSLLLPKSPSVSNSSPPRPPPSPSAKAKGKAPVRSRPDPFSFEEHESEPIRKRPREEDISLDDQDKRRIRALEEEVEQLRREVRALCIHRYCKIY</sequence>
<reference evidence="2 3" key="1">
    <citation type="journal article" date="2019" name="Nat. Ecol. Evol.">
        <title>Megaphylogeny resolves global patterns of mushroom evolution.</title>
        <authorList>
            <person name="Varga T."/>
            <person name="Krizsan K."/>
            <person name="Foldi C."/>
            <person name="Dima B."/>
            <person name="Sanchez-Garcia M."/>
            <person name="Sanchez-Ramirez S."/>
            <person name="Szollosi G.J."/>
            <person name="Szarkandi J.G."/>
            <person name="Papp V."/>
            <person name="Albert L."/>
            <person name="Andreopoulos W."/>
            <person name="Angelini C."/>
            <person name="Antonin V."/>
            <person name="Barry K.W."/>
            <person name="Bougher N.L."/>
            <person name="Buchanan P."/>
            <person name="Buyck B."/>
            <person name="Bense V."/>
            <person name="Catcheside P."/>
            <person name="Chovatia M."/>
            <person name="Cooper J."/>
            <person name="Damon W."/>
            <person name="Desjardin D."/>
            <person name="Finy P."/>
            <person name="Geml J."/>
            <person name="Haridas S."/>
            <person name="Hughes K."/>
            <person name="Justo A."/>
            <person name="Karasinski D."/>
            <person name="Kautmanova I."/>
            <person name="Kiss B."/>
            <person name="Kocsube S."/>
            <person name="Kotiranta H."/>
            <person name="LaButti K.M."/>
            <person name="Lechner B.E."/>
            <person name="Liimatainen K."/>
            <person name="Lipzen A."/>
            <person name="Lukacs Z."/>
            <person name="Mihaltcheva S."/>
            <person name="Morgado L.N."/>
            <person name="Niskanen T."/>
            <person name="Noordeloos M.E."/>
            <person name="Ohm R.A."/>
            <person name="Ortiz-Santana B."/>
            <person name="Ovrebo C."/>
            <person name="Racz N."/>
            <person name="Riley R."/>
            <person name="Savchenko A."/>
            <person name="Shiryaev A."/>
            <person name="Soop K."/>
            <person name="Spirin V."/>
            <person name="Szebenyi C."/>
            <person name="Tomsovsky M."/>
            <person name="Tulloss R.E."/>
            <person name="Uehling J."/>
            <person name="Grigoriev I.V."/>
            <person name="Vagvolgyi C."/>
            <person name="Papp T."/>
            <person name="Martin F.M."/>
            <person name="Miettinen O."/>
            <person name="Hibbett D.S."/>
            <person name="Nagy L.G."/>
        </authorList>
    </citation>
    <scope>NUCLEOTIDE SEQUENCE [LARGE SCALE GENOMIC DNA]</scope>
    <source>
        <strain evidence="2 3">CBS 121175</strain>
    </source>
</reference>
<evidence type="ECO:0000313" key="2">
    <source>
        <dbReference type="EMBL" id="TFK28190.1"/>
    </source>
</evidence>
<protein>
    <submittedName>
        <fullName evidence="2">Uncharacterized protein</fullName>
    </submittedName>
</protein>
<feature type="region of interest" description="Disordered" evidence="1">
    <location>
        <begin position="1"/>
        <end position="150"/>
    </location>
</feature>
<organism evidence="2 3">
    <name type="scientific">Coprinopsis marcescibilis</name>
    <name type="common">Agaric fungus</name>
    <name type="synonym">Psathyrella marcescibilis</name>
    <dbReference type="NCBI Taxonomy" id="230819"/>
    <lineage>
        <taxon>Eukaryota</taxon>
        <taxon>Fungi</taxon>
        <taxon>Dikarya</taxon>
        <taxon>Basidiomycota</taxon>
        <taxon>Agaricomycotina</taxon>
        <taxon>Agaricomycetes</taxon>
        <taxon>Agaricomycetidae</taxon>
        <taxon>Agaricales</taxon>
        <taxon>Agaricineae</taxon>
        <taxon>Psathyrellaceae</taxon>
        <taxon>Coprinopsis</taxon>
    </lineage>
</organism>
<feature type="compositionally biased region" description="Basic and acidic residues" evidence="1">
    <location>
        <begin position="129"/>
        <end position="150"/>
    </location>
</feature>
<feature type="compositionally biased region" description="Low complexity" evidence="1">
    <location>
        <begin position="88"/>
        <end position="102"/>
    </location>
</feature>
<gene>
    <name evidence="2" type="ORF">FA15DRAFT_91061</name>
</gene>
<evidence type="ECO:0000313" key="3">
    <source>
        <dbReference type="Proteomes" id="UP000307440"/>
    </source>
</evidence>
<proteinExistence type="predicted"/>